<dbReference type="PANTHER" id="PTHR43280:SF28">
    <property type="entry name" value="HTH-TYPE TRANSCRIPTIONAL ACTIVATOR RHAS"/>
    <property type="match status" value="1"/>
</dbReference>
<gene>
    <name evidence="5" type="ORF">Selli2_00190</name>
</gene>
<evidence type="ECO:0000313" key="6">
    <source>
        <dbReference type="Proteomes" id="UP001145094"/>
    </source>
</evidence>
<dbReference type="Gene3D" id="2.60.120.10">
    <property type="entry name" value="Jelly Rolls"/>
    <property type="match status" value="1"/>
</dbReference>
<dbReference type="InterPro" id="IPR009057">
    <property type="entry name" value="Homeodomain-like_sf"/>
</dbReference>
<dbReference type="InterPro" id="IPR011051">
    <property type="entry name" value="RmlC_Cupin_sf"/>
</dbReference>
<dbReference type="Proteomes" id="UP001145094">
    <property type="component" value="Unassembled WGS sequence"/>
</dbReference>
<dbReference type="RefSeq" id="WP_204864015.1">
    <property type="nucleotide sequence ID" value="NZ_BSCH01000001.1"/>
</dbReference>
<organism evidence="5 6">
    <name type="scientific">Sellimonas catena</name>
    <dbReference type="NCBI Taxonomy" id="2994035"/>
    <lineage>
        <taxon>Bacteria</taxon>
        <taxon>Bacillati</taxon>
        <taxon>Bacillota</taxon>
        <taxon>Clostridia</taxon>
        <taxon>Lachnospirales</taxon>
        <taxon>Lachnospiraceae</taxon>
        <taxon>Sellimonas</taxon>
    </lineage>
</organism>
<reference evidence="5" key="3">
    <citation type="journal article" date="2023" name="Int. J. Syst. Evol. Microbiol.">
        <title>Sellimonas catena sp. nov., isolated from human faeces.</title>
        <authorList>
            <person name="Hisatomi A."/>
            <person name="Ohkuma M."/>
            <person name="Sakamoto M."/>
        </authorList>
    </citation>
    <scope>NUCLEOTIDE SEQUENCE</scope>
    <source>
        <strain evidence="5">18CBH55</strain>
    </source>
</reference>
<dbReference type="EMBL" id="BSCH01000001">
    <property type="protein sequence ID" value="GLG88593.1"/>
    <property type="molecule type" value="Genomic_DNA"/>
</dbReference>
<dbReference type="SMART" id="SM00342">
    <property type="entry name" value="HTH_ARAC"/>
    <property type="match status" value="1"/>
</dbReference>
<reference evidence="5" key="1">
    <citation type="submission" date="2022-11" db="EMBL/GenBank/DDBJ databases">
        <title>Draft genome sequence of Sellimonas catena strain 18CBH55.</title>
        <authorList>
            <person name="Atsushi H."/>
            <person name="Moriya O."/>
            <person name="Mitsuo S."/>
        </authorList>
    </citation>
    <scope>NUCLEOTIDE SEQUENCE</scope>
    <source>
        <strain evidence="5">18CBH55</strain>
    </source>
</reference>
<comment type="caution">
    <text evidence="5">The sequence shown here is derived from an EMBL/GenBank/DDBJ whole genome shotgun (WGS) entry which is preliminary data.</text>
</comment>
<dbReference type="InterPro" id="IPR014710">
    <property type="entry name" value="RmlC-like_jellyroll"/>
</dbReference>
<dbReference type="InterPro" id="IPR003313">
    <property type="entry name" value="AraC-bd"/>
</dbReference>
<evidence type="ECO:0000259" key="4">
    <source>
        <dbReference type="PROSITE" id="PS01124"/>
    </source>
</evidence>
<accession>A0A9W6C756</accession>
<keyword evidence="2" id="KW-0238">DNA-binding</keyword>
<feature type="domain" description="HTH araC/xylS-type" evidence="4">
    <location>
        <begin position="196"/>
        <end position="294"/>
    </location>
</feature>
<dbReference type="GO" id="GO:0043565">
    <property type="term" value="F:sequence-specific DNA binding"/>
    <property type="evidence" value="ECO:0007669"/>
    <property type="project" value="InterPro"/>
</dbReference>
<dbReference type="InterPro" id="IPR018060">
    <property type="entry name" value="HTH_AraC"/>
</dbReference>
<proteinExistence type="predicted"/>
<evidence type="ECO:0000256" key="3">
    <source>
        <dbReference type="ARBA" id="ARBA00023163"/>
    </source>
</evidence>
<dbReference type="AlphaFoldDB" id="A0A9W6C756"/>
<dbReference type="PROSITE" id="PS01124">
    <property type="entry name" value="HTH_ARAC_FAMILY_2"/>
    <property type="match status" value="1"/>
</dbReference>
<reference evidence="5" key="2">
    <citation type="submission" date="2022-11" db="EMBL/GenBank/DDBJ databases">
        <title>Draft genome sequence of Sellimonas catena strain 18CBH55.</title>
        <authorList>
            <person name="Hisatomi A."/>
            <person name="Ohkuma M."/>
            <person name="Sakamoto M."/>
        </authorList>
    </citation>
    <scope>NUCLEOTIDE SEQUENCE</scope>
    <source>
        <strain evidence="5">18CBH55</strain>
    </source>
</reference>
<dbReference type="PANTHER" id="PTHR43280">
    <property type="entry name" value="ARAC-FAMILY TRANSCRIPTIONAL REGULATOR"/>
    <property type="match status" value="1"/>
</dbReference>
<dbReference type="Pfam" id="PF02311">
    <property type="entry name" value="AraC_binding"/>
    <property type="match status" value="1"/>
</dbReference>
<protein>
    <recommendedName>
        <fullName evidence="4">HTH araC/xylS-type domain-containing protein</fullName>
    </recommendedName>
</protein>
<dbReference type="Gene3D" id="1.10.10.60">
    <property type="entry name" value="Homeodomain-like"/>
    <property type="match status" value="2"/>
</dbReference>
<sequence>MTYVKTHLKREIVINSIITIHYFEYIRDFIFHGEAHDFWEFAYVDKGSVRIQAGEEQYLLHAGDIIFHEPNEFHAIESVGNTSPNLVAVSFVTHSSAMQIFRQKRCTLTMEERTLISKLISIARETLATPMNLPSIEQVKLRPNTPFGSEQLILLYLEFFLITVARNHANTQNVSPQNPVPKISPERVMNKSERIEKIIEYMEFHICEQLTISDICEAHSLSRSALQSLFHKEKGCGVIEYFNNMKIERAKDIIRDGTMNFTEIAYFLSYSSLQYFSKQFKKATGMSPLEYSSSVKGISRSLRREDTGRNI</sequence>
<keyword evidence="3" id="KW-0804">Transcription</keyword>
<dbReference type="GO" id="GO:0003700">
    <property type="term" value="F:DNA-binding transcription factor activity"/>
    <property type="evidence" value="ECO:0007669"/>
    <property type="project" value="InterPro"/>
</dbReference>
<keyword evidence="1" id="KW-0805">Transcription regulation</keyword>
<dbReference type="SUPFAM" id="SSF51182">
    <property type="entry name" value="RmlC-like cupins"/>
    <property type="match status" value="1"/>
</dbReference>
<name>A0A9W6C756_9FIRM</name>
<evidence type="ECO:0000256" key="2">
    <source>
        <dbReference type="ARBA" id="ARBA00023125"/>
    </source>
</evidence>
<evidence type="ECO:0000256" key="1">
    <source>
        <dbReference type="ARBA" id="ARBA00023015"/>
    </source>
</evidence>
<dbReference type="Pfam" id="PF12833">
    <property type="entry name" value="HTH_18"/>
    <property type="match status" value="1"/>
</dbReference>
<dbReference type="SUPFAM" id="SSF46689">
    <property type="entry name" value="Homeodomain-like"/>
    <property type="match status" value="2"/>
</dbReference>
<evidence type="ECO:0000313" key="5">
    <source>
        <dbReference type="EMBL" id="GLG88593.1"/>
    </source>
</evidence>